<dbReference type="GO" id="GO:0098552">
    <property type="term" value="C:side of membrane"/>
    <property type="evidence" value="ECO:0007669"/>
    <property type="project" value="UniProtKB-KW"/>
</dbReference>
<dbReference type="CDD" id="cd00010">
    <property type="entry name" value="AAI_LTSS"/>
    <property type="match status" value="1"/>
</dbReference>
<keyword evidence="4" id="KW-0472">Membrane</keyword>
<evidence type="ECO:0000256" key="5">
    <source>
        <dbReference type="ARBA" id="ARBA00022729"/>
    </source>
</evidence>
<dbReference type="GO" id="GO:0006869">
    <property type="term" value="P:lipid transport"/>
    <property type="evidence" value="ECO:0007669"/>
    <property type="project" value="InterPro"/>
</dbReference>
<feature type="compositionally biased region" description="Low complexity" evidence="9">
    <location>
        <begin position="117"/>
        <end position="128"/>
    </location>
</feature>
<evidence type="ECO:0000256" key="9">
    <source>
        <dbReference type="SAM" id="MobiDB-lite"/>
    </source>
</evidence>
<dbReference type="FunFam" id="1.10.110.10:FF:000001">
    <property type="entry name" value="Bifunctional inhibitor/lipid-transfer protein/seed storage 2S albumin superfamily protein"/>
    <property type="match status" value="1"/>
</dbReference>
<evidence type="ECO:0000256" key="6">
    <source>
        <dbReference type="ARBA" id="ARBA00023157"/>
    </source>
</evidence>
<protein>
    <recommendedName>
        <fullName evidence="11">Bifunctional inhibitor/plant lipid transfer protein/seed storage helical domain-containing protein</fullName>
    </recommendedName>
</protein>
<dbReference type="Gramene" id="Kaladp0040s0041.1.v1.1">
    <property type="protein sequence ID" value="Kaladp0040s0041.1.v1.1"/>
    <property type="gene ID" value="Kaladp0040s0041.v1.1"/>
</dbReference>
<keyword evidence="8" id="KW-0449">Lipoprotein</keyword>
<feature type="domain" description="Bifunctional inhibitor/plant lipid transfer protein/seed storage helical" evidence="11">
    <location>
        <begin position="29"/>
        <end position="106"/>
    </location>
</feature>
<keyword evidence="7" id="KW-0325">Glycoprotein</keyword>
<dbReference type="SMART" id="SM00499">
    <property type="entry name" value="AAI"/>
    <property type="match status" value="1"/>
</dbReference>
<dbReference type="PRINTS" id="PR00382">
    <property type="entry name" value="LIPIDTRNSFER"/>
</dbReference>
<evidence type="ECO:0000256" key="10">
    <source>
        <dbReference type="SAM" id="SignalP"/>
    </source>
</evidence>
<dbReference type="AlphaFoldDB" id="A0A7N0ZVU7"/>
<evidence type="ECO:0000256" key="7">
    <source>
        <dbReference type="ARBA" id="ARBA00023180"/>
    </source>
</evidence>
<keyword evidence="4" id="KW-0336">GPI-anchor</keyword>
<keyword evidence="6" id="KW-1015">Disulfide bond</keyword>
<name>A0A7N0ZVU7_KALFE</name>
<evidence type="ECO:0000256" key="8">
    <source>
        <dbReference type="ARBA" id="ARBA00023288"/>
    </source>
</evidence>
<keyword evidence="5 10" id="KW-0732">Signal</keyword>
<dbReference type="InterPro" id="IPR016140">
    <property type="entry name" value="Bifunc_inhib/LTP/seed_store"/>
</dbReference>
<dbReference type="Pfam" id="PF14368">
    <property type="entry name" value="LTP_2"/>
    <property type="match status" value="1"/>
</dbReference>
<accession>A0A7N0ZVU7</accession>
<evidence type="ECO:0000256" key="3">
    <source>
        <dbReference type="ARBA" id="ARBA00022475"/>
    </source>
</evidence>
<dbReference type="InterPro" id="IPR036312">
    <property type="entry name" value="Bifun_inhib/LTP/seed_sf"/>
</dbReference>
<comment type="similarity">
    <text evidence="2">Belongs to the plant LTP family.</text>
</comment>
<feature type="signal peptide" evidence="10">
    <location>
        <begin position="1"/>
        <end position="25"/>
    </location>
</feature>
<sequence>MAGLRRIELGLVVVIAAMLSGRAMAQTGCTAALVGLTPCLNYITGNSSTPTSSCCSQLSSVAQSQPMCLCSVLDSNGVSLGFTLNRTLALQLPGACNVQTPIVSQCNAAGSGAGADGPAASAVAPAHSPSDDTPDQIPDDPTDTDIPSGSNTIPAQATPSDAGYLDPLTHLLVVALCFLLSVSINSAL</sequence>
<dbReference type="Proteomes" id="UP000594263">
    <property type="component" value="Unplaced"/>
</dbReference>
<comment type="subcellular location">
    <subcellularLocation>
        <location evidence="1">Cell membrane</location>
        <topology evidence="1">Lipid-anchor</topology>
        <topology evidence="1">GPI-anchor</topology>
    </subcellularLocation>
</comment>
<dbReference type="InterPro" id="IPR000528">
    <property type="entry name" value="Plant_nsLTP"/>
</dbReference>
<evidence type="ECO:0000256" key="1">
    <source>
        <dbReference type="ARBA" id="ARBA00004609"/>
    </source>
</evidence>
<proteinExistence type="inferred from homology"/>
<dbReference type="GO" id="GO:0005886">
    <property type="term" value="C:plasma membrane"/>
    <property type="evidence" value="ECO:0007669"/>
    <property type="project" value="UniProtKB-SubCell"/>
</dbReference>
<dbReference type="OMA" id="MAARIMS"/>
<feature type="compositionally biased region" description="Acidic residues" evidence="9">
    <location>
        <begin position="132"/>
        <end position="143"/>
    </location>
</feature>
<dbReference type="EnsemblPlants" id="Kaladp0040s0041.1.v1.1">
    <property type="protein sequence ID" value="Kaladp0040s0041.1.v1.1"/>
    <property type="gene ID" value="Kaladp0040s0041.v1.1"/>
</dbReference>
<dbReference type="Gene3D" id="1.10.110.10">
    <property type="entry name" value="Plant lipid-transfer and hydrophobic proteins"/>
    <property type="match status" value="1"/>
</dbReference>
<keyword evidence="13" id="KW-1185">Reference proteome</keyword>
<evidence type="ECO:0000313" key="12">
    <source>
        <dbReference type="EnsemblPlants" id="Kaladp0040s0041.1.v1.1"/>
    </source>
</evidence>
<evidence type="ECO:0000256" key="4">
    <source>
        <dbReference type="ARBA" id="ARBA00022622"/>
    </source>
</evidence>
<feature type="chain" id="PRO_5029595211" description="Bifunctional inhibitor/plant lipid transfer protein/seed storage helical domain-containing protein" evidence="10">
    <location>
        <begin position="26"/>
        <end position="188"/>
    </location>
</feature>
<organism evidence="12 13">
    <name type="scientific">Kalanchoe fedtschenkoi</name>
    <name type="common">Lavender scallops</name>
    <name type="synonym">South American air plant</name>
    <dbReference type="NCBI Taxonomy" id="63787"/>
    <lineage>
        <taxon>Eukaryota</taxon>
        <taxon>Viridiplantae</taxon>
        <taxon>Streptophyta</taxon>
        <taxon>Embryophyta</taxon>
        <taxon>Tracheophyta</taxon>
        <taxon>Spermatophyta</taxon>
        <taxon>Magnoliopsida</taxon>
        <taxon>eudicotyledons</taxon>
        <taxon>Gunneridae</taxon>
        <taxon>Pentapetalae</taxon>
        <taxon>Saxifragales</taxon>
        <taxon>Crassulaceae</taxon>
        <taxon>Kalanchoe</taxon>
    </lineage>
</organism>
<feature type="compositionally biased region" description="Polar residues" evidence="9">
    <location>
        <begin position="149"/>
        <end position="158"/>
    </location>
</feature>
<reference evidence="12" key="1">
    <citation type="submission" date="2021-01" db="UniProtKB">
        <authorList>
            <consortium name="EnsemblPlants"/>
        </authorList>
    </citation>
    <scope>IDENTIFICATION</scope>
</reference>
<dbReference type="PANTHER" id="PTHR33044">
    <property type="entry name" value="BIFUNCTIONAL INHIBITOR/LIPID-TRANSFER PROTEIN/SEED STORAGE 2S ALBUMIN SUPERFAMILY PROTEIN-RELATED"/>
    <property type="match status" value="1"/>
</dbReference>
<dbReference type="SUPFAM" id="SSF47699">
    <property type="entry name" value="Bifunctional inhibitor/lipid-transfer protein/seed storage 2S albumin"/>
    <property type="match status" value="1"/>
</dbReference>
<evidence type="ECO:0000259" key="11">
    <source>
        <dbReference type="SMART" id="SM00499"/>
    </source>
</evidence>
<evidence type="ECO:0000313" key="13">
    <source>
        <dbReference type="Proteomes" id="UP000594263"/>
    </source>
</evidence>
<dbReference type="InterPro" id="IPR043325">
    <property type="entry name" value="LTSS"/>
</dbReference>
<keyword evidence="3" id="KW-1003">Cell membrane</keyword>
<evidence type="ECO:0000256" key="2">
    <source>
        <dbReference type="ARBA" id="ARBA00009748"/>
    </source>
</evidence>
<feature type="region of interest" description="Disordered" evidence="9">
    <location>
        <begin position="117"/>
        <end position="158"/>
    </location>
</feature>
<dbReference type="GO" id="GO:0008289">
    <property type="term" value="F:lipid binding"/>
    <property type="evidence" value="ECO:0007669"/>
    <property type="project" value="InterPro"/>
</dbReference>